<evidence type="ECO:0000313" key="1">
    <source>
        <dbReference type="EMBL" id="CAG8775192.1"/>
    </source>
</evidence>
<accession>A0A9N9JCM3</accession>
<protein>
    <submittedName>
        <fullName evidence="1">16521_t:CDS:1</fullName>
    </submittedName>
</protein>
<keyword evidence="2" id="KW-1185">Reference proteome</keyword>
<name>A0A9N9JCM3_9GLOM</name>
<feature type="non-terminal residue" evidence="1">
    <location>
        <position position="1"/>
    </location>
</feature>
<dbReference type="Proteomes" id="UP000789570">
    <property type="component" value="Unassembled WGS sequence"/>
</dbReference>
<organism evidence="1 2">
    <name type="scientific">Funneliformis caledonium</name>
    <dbReference type="NCBI Taxonomy" id="1117310"/>
    <lineage>
        <taxon>Eukaryota</taxon>
        <taxon>Fungi</taxon>
        <taxon>Fungi incertae sedis</taxon>
        <taxon>Mucoromycota</taxon>
        <taxon>Glomeromycotina</taxon>
        <taxon>Glomeromycetes</taxon>
        <taxon>Glomerales</taxon>
        <taxon>Glomeraceae</taxon>
        <taxon>Funneliformis</taxon>
    </lineage>
</organism>
<sequence>WEYEAVKERKIFVPKYRFPSSRVPVDHVIAESPSLFLNYWSDSVFSLFR</sequence>
<comment type="caution">
    <text evidence="1">The sequence shown here is derived from an EMBL/GenBank/DDBJ whole genome shotgun (WGS) entry which is preliminary data.</text>
</comment>
<dbReference type="AlphaFoldDB" id="A0A9N9JCM3"/>
<dbReference type="EMBL" id="CAJVPQ010029593">
    <property type="protein sequence ID" value="CAG8775192.1"/>
    <property type="molecule type" value="Genomic_DNA"/>
</dbReference>
<proteinExistence type="predicted"/>
<reference evidence="1" key="1">
    <citation type="submission" date="2021-06" db="EMBL/GenBank/DDBJ databases">
        <authorList>
            <person name="Kallberg Y."/>
            <person name="Tangrot J."/>
            <person name="Rosling A."/>
        </authorList>
    </citation>
    <scope>NUCLEOTIDE SEQUENCE</scope>
    <source>
        <strain evidence="1">UK204</strain>
    </source>
</reference>
<evidence type="ECO:0000313" key="2">
    <source>
        <dbReference type="Proteomes" id="UP000789570"/>
    </source>
</evidence>
<feature type="non-terminal residue" evidence="1">
    <location>
        <position position="49"/>
    </location>
</feature>
<gene>
    <name evidence="1" type="ORF">FCALED_LOCUS17783</name>
</gene>